<dbReference type="Gene3D" id="3.40.50.1820">
    <property type="entry name" value="alpha/beta hydrolase"/>
    <property type="match status" value="1"/>
</dbReference>
<organism evidence="3 4">
    <name type="scientific">Chryseobacterium glaciei</name>
    <dbReference type="NCBI Taxonomy" id="1685010"/>
    <lineage>
        <taxon>Bacteria</taxon>
        <taxon>Pseudomonadati</taxon>
        <taxon>Bacteroidota</taxon>
        <taxon>Flavobacteriia</taxon>
        <taxon>Flavobacteriales</taxon>
        <taxon>Weeksellaceae</taxon>
        <taxon>Chryseobacterium group</taxon>
        <taxon>Chryseobacterium</taxon>
    </lineage>
</organism>
<dbReference type="GO" id="GO:0052689">
    <property type="term" value="F:carboxylic ester hydrolase activity"/>
    <property type="evidence" value="ECO:0007669"/>
    <property type="project" value="TreeGrafter"/>
</dbReference>
<dbReference type="InterPro" id="IPR029058">
    <property type="entry name" value="AB_hydrolase_fold"/>
</dbReference>
<gene>
    <name evidence="3" type="ORF">A0O34_19325</name>
</gene>
<dbReference type="PANTHER" id="PTHR43265:SF1">
    <property type="entry name" value="ESTERASE ESTD"/>
    <property type="match status" value="1"/>
</dbReference>
<keyword evidence="1" id="KW-0732">Signal</keyword>
<dbReference type="EMBL" id="CP015199">
    <property type="protein sequence ID" value="ANF52536.1"/>
    <property type="molecule type" value="Genomic_DNA"/>
</dbReference>
<proteinExistence type="predicted"/>
<dbReference type="Pfam" id="PF08840">
    <property type="entry name" value="BAAT_C"/>
    <property type="match status" value="1"/>
</dbReference>
<dbReference type="InterPro" id="IPR053145">
    <property type="entry name" value="AB_hydrolase_Est10"/>
</dbReference>
<sequence>MKPIYLFLTLFFSSPVFSQTDLFKHYILNDSKLKSFQIHLITSDSTAVKPLLVYLDGSGNFPIYYQTKSGKYSTSIAMDLKKYSKDYHIVLISKPDVPFKDSLQTSASGRRFYPTSGKYTSLYSLDWRAETASKAINFLVKKIPVNKKKIIVIGYSEGSQVAPKVAVLNKKVTDVVCIVGNALSQFFDFIIETRLDVVKNKISADEGQKIVDSLYSDYEKIYADPLSTKKTWYGETYLKWSSFTKTTPLENMLKLKIPILYIAGGKDNNQTIIGMDYAKLEFLRQGKKNLTYKVYPNSNHYFQDEEIKDGKTVTVDRIDEVHQFAIDWVNKNSK</sequence>
<protein>
    <recommendedName>
        <fullName evidence="2">BAAT/Acyl-CoA thioester hydrolase C-terminal domain-containing protein</fullName>
    </recommendedName>
</protein>
<reference evidence="3 4" key="1">
    <citation type="submission" date="2016-04" db="EMBL/GenBank/DDBJ databases">
        <title>Complete Genome Sequence of Chryseobacterium sp. IHBB 10212.</title>
        <authorList>
            <person name="Pal M."/>
            <person name="Swarnkar M.K."/>
            <person name="Kaushal K."/>
            <person name="Chhibber S."/>
            <person name="Singh A.K."/>
            <person name="Gulati A."/>
        </authorList>
    </citation>
    <scope>NUCLEOTIDE SEQUENCE [LARGE SCALE GENOMIC DNA]</scope>
    <source>
        <strain evidence="3 4">IHBB 10212</strain>
    </source>
</reference>
<feature type="chain" id="PRO_5008004071" description="BAAT/Acyl-CoA thioester hydrolase C-terminal domain-containing protein" evidence="1">
    <location>
        <begin position="19"/>
        <end position="334"/>
    </location>
</feature>
<dbReference type="InterPro" id="IPR014940">
    <property type="entry name" value="BAAT_C"/>
</dbReference>
<feature type="domain" description="BAAT/Acyl-CoA thioester hydrolase C-terminal" evidence="2">
    <location>
        <begin position="134"/>
        <end position="302"/>
    </location>
</feature>
<name>A0A172Y0A4_9FLAO</name>
<evidence type="ECO:0000259" key="2">
    <source>
        <dbReference type="Pfam" id="PF08840"/>
    </source>
</evidence>
<keyword evidence="4" id="KW-1185">Reference proteome</keyword>
<dbReference type="OrthoDB" id="1118238at2"/>
<feature type="signal peptide" evidence="1">
    <location>
        <begin position="1"/>
        <end position="18"/>
    </location>
</feature>
<dbReference type="Proteomes" id="UP000077824">
    <property type="component" value="Chromosome"/>
</dbReference>
<evidence type="ECO:0000313" key="3">
    <source>
        <dbReference type="EMBL" id="ANF52536.1"/>
    </source>
</evidence>
<accession>A0A172Y0A4</accession>
<evidence type="ECO:0000256" key="1">
    <source>
        <dbReference type="SAM" id="SignalP"/>
    </source>
</evidence>
<dbReference type="KEGG" id="chh:A0O34_19325"/>
<dbReference type="PANTHER" id="PTHR43265">
    <property type="entry name" value="ESTERASE ESTD"/>
    <property type="match status" value="1"/>
</dbReference>
<dbReference type="AlphaFoldDB" id="A0A172Y0A4"/>
<evidence type="ECO:0000313" key="4">
    <source>
        <dbReference type="Proteomes" id="UP000077824"/>
    </source>
</evidence>
<dbReference type="RefSeq" id="WP_066758430.1">
    <property type="nucleotide sequence ID" value="NZ_CP015199.1"/>
</dbReference>
<dbReference type="SUPFAM" id="SSF53474">
    <property type="entry name" value="alpha/beta-Hydrolases"/>
    <property type="match status" value="1"/>
</dbReference>